<name>A0A1M6JKP6_9CLOT</name>
<evidence type="ECO:0000313" key="9">
    <source>
        <dbReference type="EMBL" id="SHJ47277.1"/>
    </source>
</evidence>
<evidence type="ECO:0000256" key="5">
    <source>
        <dbReference type="ARBA" id="ARBA00022833"/>
    </source>
</evidence>
<dbReference type="Pfam" id="PF20582">
    <property type="entry name" value="UPF0758_N"/>
    <property type="match status" value="1"/>
</dbReference>
<evidence type="ECO:0000313" key="10">
    <source>
        <dbReference type="Proteomes" id="UP000183952"/>
    </source>
</evidence>
<evidence type="ECO:0000256" key="6">
    <source>
        <dbReference type="ARBA" id="ARBA00023049"/>
    </source>
</evidence>
<dbReference type="InterPro" id="IPR046778">
    <property type="entry name" value="UPF0758_N"/>
</dbReference>
<feature type="domain" description="MPN" evidence="8">
    <location>
        <begin position="105"/>
        <end position="227"/>
    </location>
</feature>
<dbReference type="PROSITE" id="PS50249">
    <property type="entry name" value="MPN"/>
    <property type="match status" value="1"/>
</dbReference>
<dbReference type="AlphaFoldDB" id="A0A1M6JKP6"/>
<evidence type="ECO:0000256" key="4">
    <source>
        <dbReference type="ARBA" id="ARBA00022801"/>
    </source>
</evidence>
<dbReference type="PROSITE" id="PS01302">
    <property type="entry name" value="UPF0758"/>
    <property type="match status" value="1"/>
</dbReference>
<dbReference type="InterPro" id="IPR025657">
    <property type="entry name" value="RadC_JAB"/>
</dbReference>
<dbReference type="InterPro" id="IPR020891">
    <property type="entry name" value="UPF0758_CS"/>
</dbReference>
<sequence>MKIYKMKELPENERPRERLSRYGAESLSNAELLSVILGTGTKKENILNLSSRIIKECGGLNGLLNASYDDYIKLSGIGNAKACQLIALGELSKRFKSYKSGEICKINCPSDAAQCVMEEMRYLKQEVLKVLFLDVKNKVIFDKNITVGTLDTSLVHPREVFREAISKNSASIILVHNHPSGDPSPSNEDINVTRRIAQCGDVIGIKLTDHIIIGDGIFVSLKEKQVI</sequence>
<dbReference type="STRING" id="1121331.SAMN02745248_00228"/>
<evidence type="ECO:0000256" key="3">
    <source>
        <dbReference type="ARBA" id="ARBA00022723"/>
    </source>
</evidence>
<dbReference type="InterPro" id="IPR010994">
    <property type="entry name" value="RuvA_2-like"/>
</dbReference>
<dbReference type="GO" id="GO:0046872">
    <property type="term" value="F:metal ion binding"/>
    <property type="evidence" value="ECO:0007669"/>
    <property type="project" value="UniProtKB-KW"/>
</dbReference>
<dbReference type="NCBIfam" id="NF000642">
    <property type="entry name" value="PRK00024.1"/>
    <property type="match status" value="1"/>
</dbReference>
<keyword evidence="5" id="KW-0862">Zinc</keyword>
<evidence type="ECO:0000256" key="2">
    <source>
        <dbReference type="ARBA" id="ARBA00022670"/>
    </source>
</evidence>
<accession>A0A1M6JKP6</accession>
<keyword evidence="2" id="KW-0645">Protease</keyword>
<evidence type="ECO:0000256" key="1">
    <source>
        <dbReference type="ARBA" id="ARBA00010243"/>
    </source>
</evidence>
<dbReference type="CDD" id="cd08071">
    <property type="entry name" value="MPN_DUF2466"/>
    <property type="match status" value="1"/>
</dbReference>
<comment type="similarity">
    <text evidence="1 7">Belongs to the UPF0758 family.</text>
</comment>
<dbReference type="EMBL" id="FRAD01000003">
    <property type="protein sequence ID" value="SHJ47277.1"/>
    <property type="molecule type" value="Genomic_DNA"/>
</dbReference>
<dbReference type="GO" id="GO:0008237">
    <property type="term" value="F:metallopeptidase activity"/>
    <property type="evidence" value="ECO:0007669"/>
    <property type="project" value="UniProtKB-KW"/>
</dbReference>
<dbReference type="PANTHER" id="PTHR30471:SF3">
    <property type="entry name" value="UPF0758 PROTEIN YEES-RELATED"/>
    <property type="match status" value="1"/>
</dbReference>
<evidence type="ECO:0000259" key="8">
    <source>
        <dbReference type="PROSITE" id="PS50249"/>
    </source>
</evidence>
<keyword evidence="4" id="KW-0378">Hydrolase</keyword>
<proteinExistence type="inferred from homology"/>
<dbReference type="InterPro" id="IPR037518">
    <property type="entry name" value="MPN"/>
</dbReference>
<evidence type="ECO:0000256" key="7">
    <source>
        <dbReference type="RuleBase" id="RU003797"/>
    </source>
</evidence>
<dbReference type="InterPro" id="IPR001405">
    <property type="entry name" value="UPF0758"/>
</dbReference>
<protein>
    <submittedName>
        <fullName evidence="9">DNA replication and repair protein RadC</fullName>
    </submittedName>
</protein>
<keyword evidence="3" id="KW-0479">Metal-binding</keyword>
<keyword evidence="6" id="KW-0482">Metalloprotease</keyword>
<dbReference type="PANTHER" id="PTHR30471">
    <property type="entry name" value="DNA REPAIR PROTEIN RADC"/>
    <property type="match status" value="1"/>
</dbReference>
<keyword evidence="10" id="KW-1185">Reference proteome</keyword>
<dbReference type="GO" id="GO:0006508">
    <property type="term" value="P:proteolysis"/>
    <property type="evidence" value="ECO:0007669"/>
    <property type="project" value="UniProtKB-KW"/>
</dbReference>
<dbReference type="NCBIfam" id="TIGR00608">
    <property type="entry name" value="radc"/>
    <property type="match status" value="1"/>
</dbReference>
<reference evidence="9 10" key="1">
    <citation type="submission" date="2016-11" db="EMBL/GenBank/DDBJ databases">
        <authorList>
            <person name="Jaros S."/>
            <person name="Januszkiewicz K."/>
            <person name="Wedrychowicz H."/>
        </authorList>
    </citation>
    <scope>NUCLEOTIDE SEQUENCE [LARGE SCALE GENOMIC DNA]</scope>
    <source>
        <strain evidence="9 10">DSM 3090</strain>
    </source>
</reference>
<dbReference type="Proteomes" id="UP000183952">
    <property type="component" value="Unassembled WGS sequence"/>
</dbReference>
<dbReference type="SUPFAM" id="SSF47781">
    <property type="entry name" value="RuvA domain 2-like"/>
    <property type="match status" value="1"/>
</dbReference>
<dbReference type="SUPFAM" id="SSF102712">
    <property type="entry name" value="JAB1/MPN domain"/>
    <property type="match status" value="1"/>
</dbReference>
<gene>
    <name evidence="9" type="ORF">SAMN02745248_00228</name>
</gene>
<organism evidence="9 10">
    <name type="scientific">Hathewaya proteolytica DSM 3090</name>
    <dbReference type="NCBI Taxonomy" id="1121331"/>
    <lineage>
        <taxon>Bacteria</taxon>
        <taxon>Bacillati</taxon>
        <taxon>Bacillota</taxon>
        <taxon>Clostridia</taxon>
        <taxon>Eubacteriales</taxon>
        <taxon>Clostridiaceae</taxon>
        <taxon>Hathewaya</taxon>
    </lineage>
</organism>
<dbReference type="Gene3D" id="3.40.140.10">
    <property type="entry name" value="Cytidine Deaminase, domain 2"/>
    <property type="match status" value="1"/>
</dbReference>
<dbReference type="Pfam" id="PF04002">
    <property type="entry name" value="RadC"/>
    <property type="match status" value="1"/>
</dbReference>